<accession>A0A3L6SBY9</accession>
<proteinExistence type="predicted"/>
<protein>
    <submittedName>
        <fullName evidence="1">Uncharacterized protein</fullName>
    </submittedName>
</protein>
<gene>
    <name evidence="1" type="ORF">C2845_PM02G41810</name>
</gene>
<organism evidence="1 2">
    <name type="scientific">Panicum miliaceum</name>
    <name type="common">Proso millet</name>
    <name type="synonym">Broomcorn millet</name>
    <dbReference type="NCBI Taxonomy" id="4540"/>
    <lineage>
        <taxon>Eukaryota</taxon>
        <taxon>Viridiplantae</taxon>
        <taxon>Streptophyta</taxon>
        <taxon>Embryophyta</taxon>
        <taxon>Tracheophyta</taxon>
        <taxon>Spermatophyta</taxon>
        <taxon>Magnoliopsida</taxon>
        <taxon>Liliopsida</taxon>
        <taxon>Poales</taxon>
        <taxon>Poaceae</taxon>
        <taxon>PACMAD clade</taxon>
        <taxon>Panicoideae</taxon>
        <taxon>Panicodae</taxon>
        <taxon>Paniceae</taxon>
        <taxon>Panicinae</taxon>
        <taxon>Panicum</taxon>
        <taxon>Panicum sect. Panicum</taxon>
    </lineage>
</organism>
<reference evidence="2" key="1">
    <citation type="journal article" date="2019" name="Nat. Commun.">
        <title>The genome of broomcorn millet.</title>
        <authorList>
            <person name="Zou C."/>
            <person name="Miki D."/>
            <person name="Li D."/>
            <person name="Tang Q."/>
            <person name="Xiao L."/>
            <person name="Rajput S."/>
            <person name="Deng P."/>
            <person name="Jia W."/>
            <person name="Huang R."/>
            <person name="Zhang M."/>
            <person name="Sun Y."/>
            <person name="Hu J."/>
            <person name="Fu X."/>
            <person name="Schnable P.S."/>
            <person name="Li F."/>
            <person name="Zhang H."/>
            <person name="Feng B."/>
            <person name="Zhu X."/>
            <person name="Liu R."/>
            <person name="Schnable J.C."/>
            <person name="Zhu J.-K."/>
            <person name="Zhang H."/>
        </authorList>
    </citation>
    <scope>NUCLEOTIDE SEQUENCE [LARGE SCALE GENOMIC DNA]</scope>
</reference>
<comment type="caution">
    <text evidence="1">The sequence shown here is derived from an EMBL/GenBank/DDBJ whole genome shotgun (WGS) entry which is preliminary data.</text>
</comment>
<sequence>MRRNTIKVVEVEGLRVTAHEGKIAALTSRYKKILGEPGASRFSFDLRELYNEKKRKNSKLLSEKVSKQLVLSASADWFHSMRPYDRRRVPTARLADDDSQVAATGWVRA</sequence>
<dbReference type="Proteomes" id="UP000275267">
    <property type="component" value="Unassembled WGS sequence"/>
</dbReference>
<name>A0A3L6SBY9_PANMI</name>
<dbReference type="AlphaFoldDB" id="A0A3L6SBY9"/>
<evidence type="ECO:0000313" key="1">
    <source>
        <dbReference type="EMBL" id="RLN18059.1"/>
    </source>
</evidence>
<dbReference type="EMBL" id="PQIB02000005">
    <property type="protein sequence ID" value="RLN18059.1"/>
    <property type="molecule type" value="Genomic_DNA"/>
</dbReference>
<evidence type="ECO:0000313" key="2">
    <source>
        <dbReference type="Proteomes" id="UP000275267"/>
    </source>
</evidence>
<keyword evidence="2" id="KW-1185">Reference proteome</keyword>